<evidence type="ECO:0000313" key="2">
    <source>
        <dbReference type="Proteomes" id="UP000501690"/>
    </source>
</evidence>
<accession>A0A4D6N9K0</accession>
<protein>
    <submittedName>
        <fullName evidence="1">Uncharacterized protein</fullName>
    </submittedName>
</protein>
<sequence length="103" mass="11758">MAQPSFSLWRSSCSQAAVETRDFFFSLARCAGRWIWETRRESRWSPSPSRWPAFSRSRRGGVGVIGYHLFSFASPTVFCICESRGAPFPMRLRRALDAHAVLV</sequence>
<proteinExistence type="predicted"/>
<dbReference type="Proteomes" id="UP000501690">
    <property type="component" value="Linkage Group LG10"/>
</dbReference>
<evidence type="ECO:0000313" key="1">
    <source>
        <dbReference type="EMBL" id="QCE09169.1"/>
    </source>
</evidence>
<name>A0A4D6N9K0_VIGUN</name>
<gene>
    <name evidence="1" type="ORF">DEO72_LG10g388</name>
</gene>
<dbReference type="EMBL" id="CP039354">
    <property type="protein sequence ID" value="QCE09169.1"/>
    <property type="molecule type" value="Genomic_DNA"/>
</dbReference>
<reference evidence="1 2" key="1">
    <citation type="submission" date="2019-04" db="EMBL/GenBank/DDBJ databases">
        <title>An improved genome assembly and genetic linkage map for asparagus bean, Vigna unguiculata ssp. sesquipedialis.</title>
        <authorList>
            <person name="Xia Q."/>
            <person name="Zhang R."/>
            <person name="Dong Y."/>
        </authorList>
    </citation>
    <scope>NUCLEOTIDE SEQUENCE [LARGE SCALE GENOMIC DNA]</scope>
    <source>
        <tissue evidence="1">Leaf</tissue>
    </source>
</reference>
<organism evidence="1 2">
    <name type="scientific">Vigna unguiculata</name>
    <name type="common">Cowpea</name>
    <dbReference type="NCBI Taxonomy" id="3917"/>
    <lineage>
        <taxon>Eukaryota</taxon>
        <taxon>Viridiplantae</taxon>
        <taxon>Streptophyta</taxon>
        <taxon>Embryophyta</taxon>
        <taxon>Tracheophyta</taxon>
        <taxon>Spermatophyta</taxon>
        <taxon>Magnoliopsida</taxon>
        <taxon>eudicotyledons</taxon>
        <taxon>Gunneridae</taxon>
        <taxon>Pentapetalae</taxon>
        <taxon>rosids</taxon>
        <taxon>fabids</taxon>
        <taxon>Fabales</taxon>
        <taxon>Fabaceae</taxon>
        <taxon>Papilionoideae</taxon>
        <taxon>50 kb inversion clade</taxon>
        <taxon>NPAAA clade</taxon>
        <taxon>indigoferoid/millettioid clade</taxon>
        <taxon>Phaseoleae</taxon>
        <taxon>Vigna</taxon>
    </lineage>
</organism>
<dbReference type="AlphaFoldDB" id="A0A4D6N9K0"/>
<keyword evidence="2" id="KW-1185">Reference proteome</keyword>